<accession>A0A1A9W816</accession>
<keyword evidence="2" id="KW-1185">Reference proteome</keyword>
<dbReference type="VEuPathDB" id="VectorBase:GBRI009607"/>
<proteinExistence type="predicted"/>
<name>A0A1A9W816_9MUSC</name>
<evidence type="ECO:0000313" key="1">
    <source>
        <dbReference type="EnsemblMetazoa" id="GBRI009607-PA"/>
    </source>
</evidence>
<organism evidence="1 2">
    <name type="scientific">Glossina brevipalpis</name>
    <dbReference type="NCBI Taxonomy" id="37001"/>
    <lineage>
        <taxon>Eukaryota</taxon>
        <taxon>Metazoa</taxon>
        <taxon>Ecdysozoa</taxon>
        <taxon>Arthropoda</taxon>
        <taxon>Hexapoda</taxon>
        <taxon>Insecta</taxon>
        <taxon>Pterygota</taxon>
        <taxon>Neoptera</taxon>
        <taxon>Endopterygota</taxon>
        <taxon>Diptera</taxon>
        <taxon>Brachycera</taxon>
        <taxon>Muscomorpha</taxon>
        <taxon>Hippoboscoidea</taxon>
        <taxon>Glossinidae</taxon>
        <taxon>Glossina</taxon>
    </lineage>
</organism>
<reference evidence="1" key="2">
    <citation type="submission" date="2020-05" db="UniProtKB">
        <authorList>
            <consortium name="EnsemblMetazoa"/>
        </authorList>
    </citation>
    <scope>IDENTIFICATION</scope>
    <source>
        <strain evidence="1">IAEA</strain>
    </source>
</reference>
<sequence>MINLRCSQIVLLVGISNAVYVSRFLLFNVTTLFYRPFKCEAIEEGTCSIETCEKFNIAQRNIGAPRKSEESFKDDPLENFKECFIMNAPHNSNMTIKAINEICLNTKQRLPFIMQAFIVKVGSGKELNNKGKKRILSPSFALALPDATFTIKACIMNEASELMSLNRIAEILRRNPLWYRNPNEKYCSGTSLEQFRNFTQVTKNCDKDQLKP</sequence>
<evidence type="ECO:0000313" key="2">
    <source>
        <dbReference type="Proteomes" id="UP000091820"/>
    </source>
</evidence>
<dbReference type="EnsemblMetazoa" id="GBRI009607-RA">
    <property type="protein sequence ID" value="GBRI009607-PA"/>
    <property type="gene ID" value="GBRI009607"/>
</dbReference>
<dbReference type="Proteomes" id="UP000091820">
    <property type="component" value="Unassembled WGS sequence"/>
</dbReference>
<dbReference type="AlphaFoldDB" id="A0A1A9W816"/>
<protein>
    <submittedName>
        <fullName evidence="1">Uncharacterized protein</fullName>
    </submittedName>
</protein>
<reference evidence="2" key="1">
    <citation type="submission" date="2014-03" db="EMBL/GenBank/DDBJ databases">
        <authorList>
            <person name="Aksoy S."/>
            <person name="Warren W."/>
            <person name="Wilson R.K."/>
        </authorList>
    </citation>
    <scope>NUCLEOTIDE SEQUENCE [LARGE SCALE GENOMIC DNA]</scope>
    <source>
        <strain evidence="2">IAEA</strain>
    </source>
</reference>